<comment type="caution">
    <text evidence="2">The sequence shown here is derived from an EMBL/GenBank/DDBJ whole genome shotgun (WGS) entry which is preliminary data.</text>
</comment>
<keyword evidence="1" id="KW-0732">Signal</keyword>
<dbReference type="Proteomes" id="UP001208570">
    <property type="component" value="Unassembled WGS sequence"/>
</dbReference>
<feature type="chain" id="PRO_5042283628" evidence="1">
    <location>
        <begin position="23"/>
        <end position="109"/>
    </location>
</feature>
<protein>
    <submittedName>
        <fullName evidence="2">Uncharacterized protein</fullName>
    </submittedName>
</protein>
<proteinExistence type="predicted"/>
<evidence type="ECO:0000313" key="3">
    <source>
        <dbReference type="Proteomes" id="UP001208570"/>
    </source>
</evidence>
<reference evidence="2" key="1">
    <citation type="journal article" date="2023" name="Mol. Biol. Evol.">
        <title>Third-Generation Sequencing Reveals the Adaptive Role of the Epigenome in Three Deep-Sea Polychaetes.</title>
        <authorList>
            <person name="Perez M."/>
            <person name="Aroh O."/>
            <person name="Sun Y."/>
            <person name="Lan Y."/>
            <person name="Juniper S.K."/>
            <person name="Young C.R."/>
            <person name="Angers B."/>
            <person name="Qian P.Y."/>
        </authorList>
    </citation>
    <scope>NUCLEOTIDE SEQUENCE</scope>
    <source>
        <strain evidence="2">P08H-3</strain>
    </source>
</reference>
<keyword evidence="3" id="KW-1185">Reference proteome</keyword>
<dbReference type="AlphaFoldDB" id="A0AAD9ITA5"/>
<accession>A0AAD9ITA5</accession>
<evidence type="ECO:0000313" key="2">
    <source>
        <dbReference type="EMBL" id="KAK2139875.1"/>
    </source>
</evidence>
<sequence length="109" mass="12585">MKSKRFLLLIVVLMLCRELVKAEQSISDLPNAYGLDKKNGKINWIYNGKYEKIEWYRGNVEDELIMNCIYPCSSVSKSPKYENIDYLNETNSVGIVIHNLNTSFSDSIL</sequence>
<gene>
    <name evidence="2" type="ORF">LSH36_1582g00012</name>
</gene>
<organism evidence="2 3">
    <name type="scientific">Paralvinella palmiformis</name>
    <dbReference type="NCBI Taxonomy" id="53620"/>
    <lineage>
        <taxon>Eukaryota</taxon>
        <taxon>Metazoa</taxon>
        <taxon>Spiralia</taxon>
        <taxon>Lophotrochozoa</taxon>
        <taxon>Annelida</taxon>
        <taxon>Polychaeta</taxon>
        <taxon>Sedentaria</taxon>
        <taxon>Canalipalpata</taxon>
        <taxon>Terebellida</taxon>
        <taxon>Terebelliformia</taxon>
        <taxon>Alvinellidae</taxon>
        <taxon>Paralvinella</taxon>
    </lineage>
</organism>
<dbReference type="EMBL" id="JAODUP010001581">
    <property type="protein sequence ID" value="KAK2139875.1"/>
    <property type="molecule type" value="Genomic_DNA"/>
</dbReference>
<evidence type="ECO:0000256" key="1">
    <source>
        <dbReference type="SAM" id="SignalP"/>
    </source>
</evidence>
<name>A0AAD9ITA5_9ANNE</name>
<feature type="signal peptide" evidence="1">
    <location>
        <begin position="1"/>
        <end position="22"/>
    </location>
</feature>